<evidence type="ECO:0000256" key="1">
    <source>
        <dbReference type="SAM" id="Phobius"/>
    </source>
</evidence>
<dbReference type="AlphaFoldDB" id="A0A1R3IHP1"/>
<protein>
    <submittedName>
        <fullName evidence="2">Uncharacterized protein</fullName>
    </submittedName>
</protein>
<name>A0A1R3IHP1_9ROSI</name>
<gene>
    <name evidence="2" type="ORF">COLO4_23253</name>
</gene>
<keyword evidence="1" id="KW-0812">Transmembrane</keyword>
<accession>A0A1R3IHP1</accession>
<reference evidence="3" key="1">
    <citation type="submission" date="2013-09" db="EMBL/GenBank/DDBJ databases">
        <title>Corchorus olitorius genome sequencing.</title>
        <authorList>
            <person name="Alam M."/>
            <person name="Haque M.S."/>
            <person name="Islam M.S."/>
            <person name="Emdad E.M."/>
            <person name="Islam M.M."/>
            <person name="Ahmed B."/>
            <person name="Halim A."/>
            <person name="Hossen Q.M.M."/>
            <person name="Hossain M.Z."/>
            <person name="Ahmed R."/>
            <person name="Khan M.M."/>
            <person name="Islam R."/>
            <person name="Rashid M.M."/>
            <person name="Khan S.A."/>
            <person name="Rahman M.S."/>
            <person name="Alam M."/>
            <person name="Yahiya A.S."/>
            <person name="Khan M.S."/>
            <person name="Azam M.S."/>
            <person name="Haque T."/>
            <person name="Lashkar M.Z.H."/>
            <person name="Akhand A.I."/>
            <person name="Morshed G."/>
            <person name="Roy S."/>
            <person name="Uddin K.S."/>
            <person name="Rabeya T."/>
            <person name="Hossain A.S."/>
            <person name="Chowdhury A."/>
            <person name="Snigdha A.R."/>
            <person name="Mortoza M.S."/>
            <person name="Matin S.A."/>
            <person name="Hoque S.M.E."/>
            <person name="Islam M.K."/>
            <person name="Roy D.K."/>
            <person name="Haider R."/>
            <person name="Moosa M.M."/>
            <person name="Elias S.M."/>
            <person name="Hasan A.M."/>
            <person name="Jahan S."/>
            <person name="Shafiuddin M."/>
            <person name="Mahmood N."/>
            <person name="Shommy N.S."/>
        </authorList>
    </citation>
    <scope>NUCLEOTIDE SEQUENCE [LARGE SCALE GENOMIC DNA]</scope>
    <source>
        <strain evidence="3">cv. O-4</strain>
    </source>
</reference>
<proteinExistence type="predicted"/>
<dbReference type="EMBL" id="AWUE01018176">
    <property type="protein sequence ID" value="OMO82080.1"/>
    <property type="molecule type" value="Genomic_DNA"/>
</dbReference>
<organism evidence="2 3">
    <name type="scientific">Corchorus olitorius</name>
    <dbReference type="NCBI Taxonomy" id="93759"/>
    <lineage>
        <taxon>Eukaryota</taxon>
        <taxon>Viridiplantae</taxon>
        <taxon>Streptophyta</taxon>
        <taxon>Embryophyta</taxon>
        <taxon>Tracheophyta</taxon>
        <taxon>Spermatophyta</taxon>
        <taxon>Magnoliopsida</taxon>
        <taxon>eudicotyledons</taxon>
        <taxon>Gunneridae</taxon>
        <taxon>Pentapetalae</taxon>
        <taxon>rosids</taxon>
        <taxon>malvids</taxon>
        <taxon>Malvales</taxon>
        <taxon>Malvaceae</taxon>
        <taxon>Grewioideae</taxon>
        <taxon>Apeibeae</taxon>
        <taxon>Corchorus</taxon>
    </lineage>
</organism>
<feature type="transmembrane region" description="Helical" evidence="1">
    <location>
        <begin position="44"/>
        <end position="65"/>
    </location>
</feature>
<dbReference type="Proteomes" id="UP000187203">
    <property type="component" value="Unassembled WGS sequence"/>
</dbReference>
<keyword evidence="3" id="KW-1185">Reference proteome</keyword>
<sequence length="74" mass="8155">MAVIINAYPSNKAKSQQSNQFMAEAAKKTRPNLAIFSRNRASQVATVFTCGICIASLLTCFASELSTLLELRWK</sequence>
<evidence type="ECO:0000313" key="3">
    <source>
        <dbReference type="Proteomes" id="UP000187203"/>
    </source>
</evidence>
<keyword evidence="1" id="KW-0472">Membrane</keyword>
<comment type="caution">
    <text evidence="2">The sequence shown here is derived from an EMBL/GenBank/DDBJ whole genome shotgun (WGS) entry which is preliminary data.</text>
</comment>
<evidence type="ECO:0000313" key="2">
    <source>
        <dbReference type="EMBL" id="OMO82080.1"/>
    </source>
</evidence>
<keyword evidence="1" id="KW-1133">Transmembrane helix</keyword>